<dbReference type="AlphaFoldDB" id="A0A5S4YNV9"/>
<evidence type="ECO:0000256" key="7">
    <source>
        <dbReference type="RuleBase" id="RU003423"/>
    </source>
</evidence>
<evidence type="ECO:0000256" key="6">
    <source>
        <dbReference type="ARBA" id="ARBA00023315"/>
    </source>
</evidence>
<dbReference type="GO" id="GO:0031405">
    <property type="term" value="F:lipoic acid binding"/>
    <property type="evidence" value="ECO:0007669"/>
    <property type="project" value="TreeGrafter"/>
</dbReference>
<evidence type="ECO:0000256" key="3">
    <source>
        <dbReference type="ARBA" id="ARBA00011484"/>
    </source>
</evidence>
<evidence type="ECO:0000256" key="5">
    <source>
        <dbReference type="ARBA" id="ARBA00022823"/>
    </source>
</evidence>
<organism evidence="10 11">
    <name type="scientific">Bradyrhizobium hipponense</name>
    <dbReference type="NCBI Taxonomy" id="2605638"/>
    <lineage>
        <taxon>Bacteria</taxon>
        <taxon>Pseudomonadati</taxon>
        <taxon>Pseudomonadota</taxon>
        <taxon>Alphaproteobacteria</taxon>
        <taxon>Hyphomicrobiales</taxon>
        <taxon>Nitrobacteraceae</taxon>
        <taxon>Bradyrhizobium</taxon>
    </lineage>
</organism>
<dbReference type="PANTHER" id="PTHR43178">
    <property type="entry name" value="DIHYDROLIPOAMIDE ACETYLTRANSFERASE COMPONENT OF PYRUVATE DEHYDROGENASE COMPLEX"/>
    <property type="match status" value="1"/>
</dbReference>
<evidence type="ECO:0000256" key="2">
    <source>
        <dbReference type="ARBA" id="ARBA00007317"/>
    </source>
</evidence>
<keyword evidence="5 7" id="KW-0450">Lipoyl</keyword>
<dbReference type="Pfam" id="PF00198">
    <property type="entry name" value="2-oxoacid_dh"/>
    <property type="match status" value="1"/>
</dbReference>
<proteinExistence type="inferred from homology"/>
<evidence type="ECO:0000256" key="4">
    <source>
        <dbReference type="ARBA" id="ARBA00022679"/>
    </source>
</evidence>
<comment type="cofactor">
    <cofactor evidence="1 7">
        <name>(R)-lipoate</name>
        <dbReference type="ChEBI" id="CHEBI:83088"/>
    </cofactor>
</comment>
<feature type="domain" description="Lipoyl-binding" evidence="8">
    <location>
        <begin position="1"/>
        <end position="76"/>
    </location>
</feature>
<dbReference type="InterPro" id="IPR001078">
    <property type="entry name" value="2-oxoacid_DH_actylTfrase"/>
</dbReference>
<dbReference type="Gene3D" id="3.30.559.10">
    <property type="entry name" value="Chloramphenicol acetyltransferase-like domain"/>
    <property type="match status" value="1"/>
</dbReference>
<dbReference type="InterPro" id="IPR050743">
    <property type="entry name" value="2-oxoacid_DH_E2_comp"/>
</dbReference>
<evidence type="ECO:0000259" key="9">
    <source>
        <dbReference type="PROSITE" id="PS51826"/>
    </source>
</evidence>
<name>A0A5S4YNV9_9BRAD</name>
<dbReference type="GO" id="GO:0016407">
    <property type="term" value="F:acetyltransferase activity"/>
    <property type="evidence" value="ECO:0007669"/>
    <property type="project" value="TreeGrafter"/>
</dbReference>
<evidence type="ECO:0000259" key="8">
    <source>
        <dbReference type="PROSITE" id="PS50968"/>
    </source>
</evidence>
<dbReference type="PROSITE" id="PS51826">
    <property type="entry name" value="PSBD"/>
    <property type="match status" value="1"/>
</dbReference>
<comment type="similarity">
    <text evidence="2 7">Belongs to the 2-oxoacid dehydrogenase family.</text>
</comment>
<keyword evidence="11" id="KW-1185">Reference proteome</keyword>
<dbReference type="PROSITE" id="PS50968">
    <property type="entry name" value="BIOTINYL_LIPOYL"/>
    <property type="match status" value="1"/>
</dbReference>
<accession>A0A5S4YNV9</accession>
<dbReference type="Pfam" id="PF02817">
    <property type="entry name" value="E3_binding"/>
    <property type="match status" value="1"/>
</dbReference>
<dbReference type="InterPro" id="IPR023213">
    <property type="entry name" value="CAT-like_dom_sf"/>
</dbReference>
<dbReference type="Pfam" id="PF00364">
    <property type="entry name" value="Biotin_lipoyl"/>
    <property type="match status" value="1"/>
</dbReference>
<comment type="subunit">
    <text evidence="3">Forms a 24-polypeptide structural core with octahedral symmetry.</text>
</comment>
<keyword evidence="6 7" id="KW-0012">Acyltransferase</keyword>
<dbReference type="EMBL" id="VSTH01000147">
    <property type="protein sequence ID" value="TYO62019.1"/>
    <property type="molecule type" value="Genomic_DNA"/>
</dbReference>
<dbReference type="PANTHER" id="PTHR43178:SF12">
    <property type="entry name" value="DIHYDROLIPOAMIDE ACETYLTRANSFERASE COMPONENT OF PYRUVATE DEHYDROGENASE COMPLEX"/>
    <property type="match status" value="1"/>
</dbReference>
<dbReference type="SUPFAM" id="SSF51230">
    <property type="entry name" value="Single hybrid motif"/>
    <property type="match status" value="1"/>
</dbReference>
<evidence type="ECO:0000256" key="1">
    <source>
        <dbReference type="ARBA" id="ARBA00001938"/>
    </source>
</evidence>
<protein>
    <recommendedName>
        <fullName evidence="7">Dihydrolipoamide acetyltransferase component of pyruvate dehydrogenase complex</fullName>
        <ecNumber evidence="7">2.3.1.-</ecNumber>
    </recommendedName>
</protein>
<dbReference type="Gene3D" id="4.10.320.10">
    <property type="entry name" value="E3-binding domain"/>
    <property type="match status" value="1"/>
</dbReference>
<evidence type="ECO:0000313" key="11">
    <source>
        <dbReference type="Proteomes" id="UP000324797"/>
    </source>
</evidence>
<dbReference type="CDD" id="cd06849">
    <property type="entry name" value="lipoyl_domain"/>
    <property type="match status" value="1"/>
</dbReference>
<sequence length="366" mass="38557">MRQFTLPDLGEGLEEAEIVSWYVSEGDHVVTDQPLVSVETDKAVVEIPSPASGRIARVFGAKGDIVKVGTPLVEFAEGVEEDRGTIVGELGSGEHLPAAGISPAPPTGPQRQVFPAVRALAHKLDVDLESVAPTGPGGTITRADVERAAKGMSEAGGAEPLRGMRRAMSQRMAAAHAQIAPATVTDEADIDDWPTGEDVTIRLVRAIAAACKAEPALNAWYNSGAGERRLLARVDLGIAVDTEGGLIVPVLRNIAGRGVSDLRAGLDRLRADAIARSIPPEELRGATITLSNFGMMGGRFANLIIVPPQTAIIGAGRISQRVVPHRGQPAVRRTLPLSLTFDHRVVTGGEAARFLVALKSDLEQMS</sequence>
<dbReference type="EC" id="2.3.1.-" evidence="7"/>
<dbReference type="InterPro" id="IPR036625">
    <property type="entry name" value="E3-bd_dom_sf"/>
</dbReference>
<gene>
    <name evidence="10" type="ORF">FXV83_35035</name>
</gene>
<dbReference type="InterPro" id="IPR003016">
    <property type="entry name" value="2-oxoA_DH_lipoyl-BS"/>
</dbReference>
<dbReference type="GO" id="GO:0005737">
    <property type="term" value="C:cytoplasm"/>
    <property type="evidence" value="ECO:0007669"/>
    <property type="project" value="TreeGrafter"/>
</dbReference>
<dbReference type="Proteomes" id="UP000324797">
    <property type="component" value="Unassembled WGS sequence"/>
</dbReference>
<dbReference type="Gene3D" id="2.40.50.100">
    <property type="match status" value="1"/>
</dbReference>
<reference evidence="10 11" key="1">
    <citation type="submission" date="2019-08" db="EMBL/GenBank/DDBJ databases">
        <title>Bradyrhizobium hipponensis sp. nov., a rhizobium isolated from a Lupinus angustifolius root nodule in Tunisia.</title>
        <authorList>
            <person name="Off K."/>
            <person name="Rejili M."/>
            <person name="Mars M."/>
            <person name="Brachmann A."/>
            <person name="Marin M."/>
        </authorList>
    </citation>
    <scope>NUCLEOTIDE SEQUENCE [LARGE SCALE GENOMIC DNA]</scope>
    <source>
        <strain evidence="11">aSej3</strain>
    </source>
</reference>
<dbReference type="InterPro" id="IPR000089">
    <property type="entry name" value="Biotin_lipoyl"/>
</dbReference>
<dbReference type="SUPFAM" id="SSF47005">
    <property type="entry name" value="Peripheral subunit-binding domain of 2-oxo acid dehydrogenase complex"/>
    <property type="match status" value="1"/>
</dbReference>
<evidence type="ECO:0000313" key="10">
    <source>
        <dbReference type="EMBL" id="TYO62019.1"/>
    </source>
</evidence>
<dbReference type="PROSITE" id="PS00189">
    <property type="entry name" value="LIPOYL"/>
    <property type="match status" value="1"/>
</dbReference>
<dbReference type="SUPFAM" id="SSF52777">
    <property type="entry name" value="CoA-dependent acyltransferases"/>
    <property type="match status" value="1"/>
</dbReference>
<dbReference type="InterPro" id="IPR004167">
    <property type="entry name" value="PSBD"/>
</dbReference>
<comment type="caution">
    <text evidence="10">The sequence shown here is derived from an EMBL/GenBank/DDBJ whole genome shotgun (WGS) entry which is preliminary data.</text>
</comment>
<dbReference type="RefSeq" id="WP_148744115.1">
    <property type="nucleotide sequence ID" value="NZ_VSTH01000147.1"/>
</dbReference>
<dbReference type="InterPro" id="IPR011053">
    <property type="entry name" value="Single_hybrid_motif"/>
</dbReference>
<keyword evidence="4 7" id="KW-0808">Transferase</keyword>
<feature type="domain" description="Peripheral subunit-binding (PSBD)" evidence="9">
    <location>
        <begin position="112"/>
        <end position="149"/>
    </location>
</feature>